<feature type="domain" description="EGF-like" evidence="8">
    <location>
        <begin position="156"/>
        <end position="193"/>
    </location>
</feature>
<dbReference type="AlphaFoldDB" id="A0ABD6EKW0"/>
<feature type="domain" description="EGF-like" evidence="8">
    <location>
        <begin position="77"/>
        <end position="113"/>
    </location>
</feature>
<keyword evidence="4" id="KW-0677">Repeat</keyword>
<comment type="similarity">
    <text evidence="1">Belongs to the NOTCH family.</text>
</comment>
<proteinExistence type="inferred from homology"/>
<feature type="domain" description="EGF-like" evidence="8">
    <location>
        <begin position="38"/>
        <end position="75"/>
    </location>
</feature>
<keyword evidence="10" id="KW-1185">Reference proteome</keyword>
<dbReference type="FunFam" id="2.10.25.10:FF:000472">
    <property type="entry name" value="Uncharacterized protein, isoform A"/>
    <property type="match status" value="1"/>
</dbReference>
<sequence>MPIHVSMEFVYLMGLDLLVNVQKDFIVGVASGTTRILRIVICSFANPCQHGGNSMDHAYGFECLCQIGYSGKRCEININDCSPKPCHNGGTCIDNISSYVCHCLPQFSSVHCQFRLDNPCTHHRCANNGVCKASADCRNYTCQCTSGFDGPFCEEDIDECNDGNPGLNGGSCVNKAGSYVCACRDGYSGHLCEVDRESCDAP</sequence>
<dbReference type="GO" id="GO:0016020">
    <property type="term" value="C:membrane"/>
    <property type="evidence" value="ECO:0007669"/>
    <property type="project" value="UniProtKB-SubCell"/>
</dbReference>
<dbReference type="PANTHER" id="PTHR24049">
    <property type="entry name" value="CRUMBS FAMILY MEMBER"/>
    <property type="match status" value="1"/>
</dbReference>
<reference evidence="9 10" key="1">
    <citation type="submission" date="2024-08" db="EMBL/GenBank/DDBJ databases">
        <title>Gnathostoma spinigerum genome.</title>
        <authorList>
            <person name="Gonzalez-Bertolin B."/>
            <person name="Monzon S."/>
            <person name="Zaballos A."/>
            <person name="Jimenez P."/>
            <person name="Dekumyoy P."/>
            <person name="Varona S."/>
            <person name="Cuesta I."/>
            <person name="Sumanam S."/>
            <person name="Adisakwattana P."/>
            <person name="Gasser R.B."/>
            <person name="Hernandez-Gonzalez A."/>
            <person name="Young N.D."/>
            <person name="Perteguer M.J."/>
        </authorList>
    </citation>
    <scope>NUCLEOTIDE SEQUENCE [LARGE SCALE GENOMIC DNA]</scope>
    <source>
        <strain evidence="9">AL3</strain>
        <tissue evidence="9">Liver</tissue>
    </source>
</reference>
<feature type="disulfide bond" evidence="7">
    <location>
        <begin position="183"/>
        <end position="192"/>
    </location>
</feature>
<keyword evidence="2 7" id="KW-0245">EGF-like domain</keyword>
<evidence type="ECO:0000256" key="4">
    <source>
        <dbReference type="ARBA" id="ARBA00022737"/>
    </source>
</evidence>
<keyword evidence="5 7" id="KW-1015">Disulfide bond</keyword>
<protein>
    <recommendedName>
        <fullName evidence="8">EGF-like domain-containing protein</fullName>
    </recommendedName>
</protein>
<evidence type="ECO:0000256" key="1">
    <source>
        <dbReference type="ARBA" id="ARBA00005847"/>
    </source>
</evidence>
<evidence type="ECO:0000313" key="10">
    <source>
        <dbReference type="Proteomes" id="UP001608902"/>
    </source>
</evidence>
<dbReference type="EMBL" id="JBGFUD010005504">
    <property type="protein sequence ID" value="MFH4980406.1"/>
    <property type="molecule type" value="Genomic_DNA"/>
</dbReference>
<comment type="caution">
    <text evidence="9">The sequence shown here is derived from an EMBL/GenBank/DDBJ whole genome shotgun (WGS) entry which is preliminary data.</text>
</comment>
<gene>
    <name evidence="9" type="ORF">AB6A40_007115</name>
</gene>
<evidence type="ECO:0000259" key="8">
    <source>
        <dbReference type="PROSITE" id="PS50026"/>
    </source>
</evidence>
<dbReference type="SMART" id="SM00179">
    <property type="entry name" value="EGF_CA"/>
    <property type="match status" value="3"/>
</dbReference>
<feature type="disulfide bond" evidence="7">
    <location>
        <begin position="103"/>
        <end position="112"/>
    </location>
</feature>
<dbReference type="InterPro" id="IPR000742">
    <property type="entry name" value="EGF"/>
</dbReference>
<dbReference type="PROSITE" id="PS00022">
    <property type="entry name" value="EGF_1"/>
    <property type="match status" value="3"/>
</dbReference>
<dbReference type="SMART" id="SM00181">
    <property type="entry name" value="EGF"/>
    <property type="match status" value="4"/>
</dbReference>
<dbReference type="FunFam" id="2.10.25.10:FF:000471">
    <property type="entry name" value="Protein lin-12"/>
    <property type="match status" value="1"/>
</dbReference>
<dbReference type="InterPro" id="IPR049883">
    <property type="entry name" value="NOTCH1_EGF-like"/>
</dbReference>
<dbReference type="PRINTS" id="PR00010">
    <property type="entry name" value="EGFBLOOD"/>
</dbReference>
<feature type="domain" description="EGF-like" evidence="8">
    <location>
        <begin position="116"/>
        <end position="154"/>
    </location>
</feature>
<evidence type="ECO:0000313" key="9">
    <source>
        <dbReference type="EMBL" id="MFH4980406.1"/>
    </source>
</evidence>
<dbReference type="PANTHER" id="PTHR24049:SF30">
    <property type="match status" value="1"/>
</dbReference>
<keyword evidence="6" id="KW-0325">Glycoprotein</keyword>
<feature type="disulfide bond" evidence="7">
    <location>
        <begin position="144"/>
        <end position="153"/>
    </location>
</feature>
<evidence type="ECO:0000256" key="7">
    <source>
        <dbReference type="PROSITE-ProRule" id="PRU00076"/>
    </source>
</evidence>
<dbReference type="Proteomes" id="UP001608902">
    <property type="component" value="Unassembled WGS sequence"/>
</dbReference>
<feature type="disulfide bond" evidence="7">
    <location>
        <begin position="65"/>
        <end position="74"/>
    </location>
</feature>
<dbReference type="Gene3D" id="2.10.25.10">
    <property type="entry name" value="Laminin"/>
    <property type="match status" value="4"/>
</dbReference>
<dbReference type="CDD" id="cd00054">
    <property type="entry name" value="EGF_CA"/>
    <property type="match status" value="3"/>
</dbReference>
<name>A0ABD6EKW0_9BILA</name>
<dbReference type="InterPro" id="IPR013032">
    <property type="entry name" value="EGF-like_CS"/>
</dbReference>
<comment type="caution">
    <text evidence="7">Lacks conserved residue(s) required for the propagation of feature annotation.</text>
</comment>
<evidence type="ECO:0000256" key="2">
    <source>
        <dbReference type="ARBA" id="ARBA00022536"/>
    </source>
</evidence>
<dbReference type="Pfam" id="PF07645">
    <property type="entry name" value="EGF_CA"/>
    <property type="match status" value="1"/>
</dbReference>
<organism evidence="9 10">
    <name type="scientific">Gnathostoma spinigerum</name>
    <dbReference type="NCBI Taxonomy" id="75299"/>
    <lineage>
        <taxon>Eukaryota</taxon>
        <taxon>Metazoa</taxon>
        <taxon>Ecdysozoa</taxon>
        <taxon>Nematoda</taxon>
        <taxon>Chromadorea</taxon>
        <taxon>Rhabditida</taxon>
        <taxon>Spirurina</taxon>
        <taxon>Gnathostomatomorpha</taxon>
        <taxon>Gnathostomatoidea</taxon>
        <taxon>Gnathostomatidae</taxon>
        <taxon>Gnathostoma</taxon>
    </lineage>
</organism>
<evidence type="ECO:0000256" key="6">
    <source>
        <dbReference type="ARBA" id="ARBA00023180"/>
    </source>
</evidence>
<dbReference type="PROSITE" id="PS00010">
    <property type="entry name" value="ASX_HYDROXYL"/>
    <property type="match status" value="2"/>
</dbReference>
<dbReference type="InterPro" id="IPR000152">
    <property type="entry name" value="EGF-type_Asp/Asn_hydroxyl_site"/>
</dbReference>
<dbReference type="PROSITE" id="PS01186">
    <property type="entry name" value="EGF_2"/>
    <property type="match status" value="3"/>
</dbReference>
<evidence type="ECO:0000256" key="3">
    <source>
        <dbReference type="ARBA" id="ARBA00022729"/>
    </source>
</evidence>
<accession>A0ABD6EKW0</accession>
<feature type="disulfide bond" evidence="7">
    <location>
        <begin position="125"/>
        <end position="142"/>
    </location>
</feature>
<dbReference type="Pfam" id="PF12661">
    <property type="entry name" value="hEGF"/>
    <property type="match status" value="2"/>
</dbReference>
<dbReference type="PROSITE" id="PS50026">
    <property type="entry name" value="EGF_3"/>
    <property type="match status" value="4"/>
</dbReference>
<evidence type="ECO:0000256" key="5">
    <source>
        <dbReference type="ARBA" id="ARBA00023157"/>
    </source>
</evidence>
<dbReference type="InterPro" id="IPR001881">
    <property type="entry name" value="EGF-like_Ca-bd_dom"/>
</dbReference>
<keyword evidence="3" id="KW-0732">Signal</keyword>
<dbReference type="InterPro" id="IPR051022">
    <property type="entry name" value="Notch_Cell-Fate_Det"/>
</dbReference>
<dbReference type="SUPFAM" id="SSF57196">
    <property type="entry name" value="EGF/Laminin"/>
    <property type="match status" value="4"/>
</dbReference>